<dbReference type="Gene3D" id="2.40.128.110">
    <property type="entry name" value="Lipid/polyisoprenoid-binding, YceI-like"/>
    <property type="match status" value="1"/>
</dbReference>
<comment type="caution">
    <text evidence="3">The sequence shown here is derived from an EMBL/GenBank/DDBJ whole genome shotgun (WGS) entry which is preliminary data.</text>
</comment>
<organism evidence="3 4">
    <name type="scientific">Brevundimonas kwangchunensis</name>
    <dbReference type="NCBI Taxonomy" id="322163"/>
    <lineage>
        <taxon>Bacteria</taxon>
        <taxon>Pseudomonadati</taxon>
        <taxon>Pseudomonadota</taxon>
        <taxon>Alphaproteobacteria</taxon>
        <taxon>Caulobacterales</taxon>
        <taxon>Caulobacteraceae</taxon>
        <taxon>Brevundimonas</taxon>
    </lineage>
</organism>
<protein>
    <submittedName>
        <fullName evidence="3">YceI family protein</fullName>
    </submittedName>
</protein>
<dbReference type="InterPro" id="IPR007372">
    <property type="entry name" value="Lipid/polyisoprenoid-bd_YceI"/>
</dbReference>
<name>A0ABN1GSV5_9CAUL</name>
<dbReference type="PANTHER" id="PTHR34406:SF1">
    <property type="entry name" value="PROTEIN YCEI"/>
    <property type="match status" value="1"/>
</dbReference>
<evidence type="ECO:0000256" key="1">
    <source>
        <dbReference type="SAM" id="SignalP"/>
    </source>
</evidence>
<dbReference type="RefSeq" id="WP_343791754.1">
    <property type="nucleotide sequence ID" value="NZ_BAAAGA010000002.1"/>
</dbReference>
<gene>
    <name evidence="3" type="ORF">GCM10009422_12240</name>
</gene>
<keyword evidence="1" id="KW-0732">Signal</keyword>
<dbReference type="SUPFAM" id="SSF101874">
    <property type="entry name" value="YceI-like"/>
    <property type="match status" value="1"/>
</dbReference>
<dbReference type="Proteomes" id="UP001501352">
    <property type="component" value="Unassembled WGS sequence"/>
</dbReference>
<evidence type="ECO:0000313" key="3">
    <source>
        <dbReference type="EMBL" id="GAA0618417.1"/>
    </source>
</evidence>
<reference evidence="3 4" key="1">
    <citation type="journal article" date="2019" name="Int. J. Syst. Evol. Microbiol.">
        <title>The Global Catalogue of Microorganisms (GCM) 10K type strain sequencing project: providing services to taxonomists for standard genome sequencing and annotation.</title>
        <authorList>
            <consortium name="The Broad Institute Genomics Platform"/>
            <consortium name="The Broad Institute Genome Sequencing Center for Infectious Disease"/>
            <person name="Wu L."/>
            <person name="Ma J."/>
        </authorList>
    </citation>
    <scope>NUCLEOTIDE SEQUENCE [LARGE SCALE GENOMIC DNA]</scope>
    <source>
        <strain evidence="3 4">JCM 12928</strain>
    </source>
</reference>
<dbReference type="InterPro" id="IPR036761">
    <property type="entry name" value="TTHA0802/YceI-like_sf"/>
</dbReference>
<keyword evidence="4" id="KW-1185">Reference proteome</keyword>
<evidence type="ECO:0000259" key="2">
    <source>
        <dbReference type="SMART" id="SM00867"/>
    </source>
</evidence>
<dbReference type="PANTHER" id="PTHR34406">
    <property type="entry name" value="PROTEIN YCEI"/>
    <property type="match status" value="1"/>
</dbReference>
<feature type="chain" id="PRO_5046648697" evidence="1">
    <location>
        <begin position="26"/>
        <end position="209"/>
    </location>
</feature>
<sequence length="209" mass="22192">MRPIARHAAAGVAALALLAGGAVFAQSALTKVPSEVRAGAYDLDTSHGKITWSVDHMGFSTYYGQFVNVQAQLTLDAANPANSSLTATIPLTEVDSNSDGLDRHLQTADFFDTANHPTATFVSRSITIDADEPNEATVVGDLTLRGVTRPVTMEVEFNQAGPSMGNTYKAGFDGEATIKRSEFGITYGIPMGLGDDVKLHIEGEFVLKQ</sequence>
<feature type="domain" description="Lipid/polyisoprenoid-binding YceI-like" evidence="2">
    <location>
        <begin position="40"/>
        <end position="206"/>
    </location>
</feature>
<evidence type="ECO:0000313" key="4">
    <source>
        <dbReference type="Proteomes" id="UP001501352"/>
    </source>
</evidence>
<accession>A0ABN1GSV5</accession>
<feature type="signal peptide" evidence="1">
    <location>
        <begin position="1"/>
        <end position="25"/>
    </location>
</feature>
<proteinExistence type="predicted"/>
<dbReference type="Pfam" id="PF04264">
    <property type="entry name" value="YceI"/>
    <property type="match status" value="1"/>
</dbReference>
<dbReference type="SMART" id="SM00867">
    <property type="entry name" value="YceI"/>
    <property type="match status" value="1"/>
</dbReference>
<dbReference type="EMBL" id="BAAAGA010000002">
    <property type="protein sequence ID" value="GAA0618417.1"/>
    <property type="molecule type" value="Genomic_DNA"/>
</dbReference>